<dbReference type="Gene3D" id="1.25.40.420">
    <property type="match status" value="1"/>
</dbReference>
<dbReference type="AlphaFoldDB" id="A0A8X6WQF5"/>
<comment type="caution">
    <text evidence="2">The sequence shown here is derived from an EMBL/GenBank/DDBJ whole genome shotgun (WGS) entry which is preliminary data.</text>
</comment>
<gene>
    <name evidence="2" type="ORF">TNIN_20521</name>
</gene>
<dbReference type="Proteomes" id="UP000886998">
    <property type="component" value="Unassembled WGS sequence"/>
</dbReference>
<keyword evidence="3" id="KW-1185">Reference proteome</keyword>
<evidence type="ECO:0000313" key="2">
    <source>
        <dbReference type="EMBL" id="GFY38474.1"/>
    </source>
</evidence>
<reference evidence="2" key="1">
    <citation type="submission" date="2020-08" db="EMBL/GenBank/DDBJ databases">
        <title>Multicomponent nature underlies the extraordinary mechanical properties of spider dragline silk.</title>
        <authorList>
            <person name="Kono N."/>
            <person name="Nakamura H."/>
            <person name="Mori M."/>
            <person name="Yoshida Y."/>
            <person name="Ohtoshi R."/>
            <person name="Malay A.D."/>
            <person name="Moran D.A.P."/>
            <person name="Tomita M."/>
            <person name="Numata K."/>
            <person name="Arakawa K."/>
        </authorList>
    </citation>
    <scope>NUCLEOTIDE SEQUENCE</scope>
</reference>
<dbReference type="CDD" id="cd18186">
    <property type="entry name" value="BTB_POZ_ZBTB_KLHL-like"/>
    <property type="match status" value="1"/>
</dbReference>
<feature type="domain" description="BTB" evidence="1">
    <location>
        <begin position="29"/>
        <end position="93"/>
    </location>
</feature>
<sequence length="188" mass="21643">MSNAEVSQLDKMLDLKEDFKCLYVEGNFSDVKLCTKTKTFHAHKAILSARSSVFLAMLRTDMKEKIQACVDIPDLEDDTVHQMLLYMYTNALEGLGWERSLNLYAAADKYEIVSLKSKCSSFLKSNMCPYNVCDVLVLADMHGDSDLKETAQNYTIKHEQEVYTSDKWKVFTKNNYTLAMETMLLKWN</sequence>
<dbReference type="InterPro" id="IPR011333">
    <property type="entry name" value="SKP1/BTB/POZ_sf"/>
</dbReference>
<dbReference type="SUPFAM" id="SSF54695">
    <property type="entry name" value="POZ domain"/>
    <property type="match status" value="1"/>
</dbReference>
<protein>
    <recommendedName>
        <fullName evidence="1">BTB domain-containing protein</fullName>
    </recommendedName>
</protein>
<evidence type="ECO:0000313" key="3">
    <source>
        <dbReference type="Proteomes" id="UP000886998"/>
    </source>
</evidence>
<organism evidence="2 3">
    <name type="scientific">Trichonephila inaurata madagascariensis</name>
    <dbReference type="NCBI Taxonomy" id="2747483"/>
    <lineage>
        <taxon>Eukaryota</taxon>
        <taxon>Metazoa</taxon>
        <taxon>Ecdysozoa</taxon>
        <taxon>Arthropoda</taxon>
        <taxon>Chelicerata</taxon>
        <taxon>Arachnida</taxon>
        <taxon>Araneae</taxon>
        <taxon>Araneomorphae</taxon>
        <taxon>Entelegynae</taxon>
        <taxon>Araneoidea</taxon>
        <taxon>Nephilidae</taxon>
        <taxon>Trichonephila</taxon>
        <taxon>Trichonephila inaurata</taxon>
    </lineage>
</organism>
<dbReference type="Pfam" id="PF00651">
    <property type="entry name" value="BTB"/>
    <property type="match status" value="1"/>
</dbReference>
<dbReference type="SMART" id="SM00225">
    <property type="entry name" value="BTB"/>
    <property type="match status" value="1"/>
</dbReference>
<proteinExistence type="predicted"/>
<evidence type="ECO:0000259" key="1">
    <source>
        <dbReference type="PROSITE" id="PS50097"/>
    </source>
</evidence>
<dbReference type="PROSITE" id="PS50097">
    <property type="entry name" value="BTB"/>
    <property type="match status" value="1"/>
</dbReference>
<dbReference type="InterPro" id="IPR000210">
    <property type="entry name" value="BTB/POZ_dom"/>
</dbReference>
<dbReference type="Gene3D" id="3.30.710.10">
    <property type="entry name" value="Potassium Channel Kv1.1, Chain A"/>
    <property type="match status" value="1"/>
</dbReference>
<dbReference type="PANTHER" id="PTHR24413">
    <property type="entry name" value="SPECKLE-TYPE POZ PROTEIN"/>
    <property type="match status" value="1"/>
</dbReference>
<dbReference type="OrthoDB" id="6434522at2759"/>
<name>A0A8X6WQF5_9ARAC</name>
<accession>A0A8X6WQF5</accession>
<dbReference type="EMBL" id="BMAV01000871">
    <property type="protein sequence ID" value="GFY38474.1"/>
    <property type="molecule type" value="Genomic_DNA"/>
</dbReference>